<comment type="similarity">
    <text evidence="2">Belongs to the aminoglycoside phosphotransferase family.</text>
</comment>
<evidence type="ECO:0000256" key="2">
    <source>
        <dbReference type="ARBA" id="ARBA00006219"/>
    </source>
</evidence>
<accession>A0A0A8S3V2</accession>
<comment type="subunit">
    <text evidence="3">Monomer.</text>
</comment>
<dbReference type="InterPro" id="IPR040999">
    <property type="entry name" value="Mak_N_cap"/>
</dbReference>
<reference evidence="16 17" key="1">
    <citation type="submission" date="2016-09" db="EMBL/GenBank/DDBJ databases">
        <authorList>
            <person name="Laine KS P."/>
        </authorList>
    </citation>
    <scope>NUCLEOTIDE SEQUENCE [LARGE SCALE GENOMIC DNA]</scope>
    <source>
        <strain evidence="16">PFRJS-23</strain>
    </source>
</reference>
<evidence type="ECO:0000256" key="6">
    <source>
        <dbReference type="ARBA" id="ARBA00022600"/>
    </source>
</evidence>
<gene>
    <name evidence="16" type="ORF">PFR_JS23_1171</name>
</gene>
<name>A0A0A8S3V2_9ACTN</name>
<keyword evidence="10" id="KW-0067">ATP-binding</keyword>
<sequence length="445" mass="49261">MVAPNDDPRWRYASTARWFAGKGRGGVARRIEALDWYRAPEPGHLGVRSEIITIAYPDGAHDYYHLPISYRTAPLSDALIGPADDPQLGYAHDATRDPEAMELLIASLGRRVNSGDWSAMLPRGDRLTGPMPARPFTGEQSNSTVFLGSTALVKFFRHLEVGNNVDIPLHEALGRYRVRDVDELYGWVTAHFRAISGRAVHADLLMITEQLKTLGEGWPMAVESATADTDFSAHAAGIGRALAHVHLALVQAFPPVMLKGDDVADGMVARLDRAIEAVPALSDYRSMLVVGFNRLRGHRLPAQRVHGDFHLGQTLLTPGGWRIIDFEGEPLRPLADRTLPDSVWRDVAGMVRSLGYAAAQDGSPDAPARQHWLQRSQAAFIAAYLEITGVHDQVDLLDAYVADKAIYEVVYETRNRPDWVHIPMAAITSWHEHQFQAPRGRTHHA</sequence>
<organism evidence="16 17">
    <name type="scientific">Propionibacterium freudenreichii</name>
    <dbReference type="NCBI Taxonomy" id="1744"/>
    <lineage>
        <taxon>Bacteria</taxon>
        <taxon>Bacillati</taxon>
        <taxon>Actinomycetota</taxon>
        <taxon>Actinomycetes</taxon>
        <taxon>Propionibacteriales</taxon>
        <taxon>Propionibacteriaceae</taxon>
        <taxon>Propionibacterium</taxon>
    </lineage>
</organism>
<dbReference type="Proteomes" id="UP000250080">
    <property type="component" value="Chromosome I"/>
</dbReference>
<evidence type="ECO:0000256" key="4">
    <source>
        <dbReference type="ARBA" id="ARBA00011962"/>
    </source>
</evidence>
<comment type="catalytic activity">
    <reaction evidence="14">
        <text>D-maltose + ATP = alpha-maltose 1-phosphate + ADP + H(+)</text>
        <dbReference type="Rhea" id="RHEA:31915"/>
        <dbReference type="ChEBI" id="CHEBI:15378"/>
        <dbReference type="ChEBI" id="CHEBI:17306"/>
        <dbReference type="ChEBI" id="CHEBI:30616"/>
        <dbReference type="ChEBI" id="CHEBI:63576"/>
        <dbReference type="ChEBI" id="CHEBI:456216"/>
        <dbReference type="EC" id="2.7.1.175"/>
    </reaction>
</comment>
<keyword evidence="11" id="KW-0320">Glycogen biosynthesis</keyword>
<evidence type="ECO:0000256" key="9">
    <source>
        <dbReference type="ARBA" id="ARBA00022777"/>
    </source>
</evidence>
<dbReference type="GO" id="GO:0016301">
    <property type="term" value="F:kinase activity"/>
    <property type="evidence" value="ECO:0007669"/>
    <property type="project" value="UniProtKB-KW"/>
</dbReference>
<evidence type="ECO:0000256" key="12">
    <source>
        <dbReference type="ARBA" id="ARBA00023277"/>
    </source>
</evidence>
<evidence type="ECO:0000256" key="8">
    <source>
        <dbReference type="ARBA" id="ARBA00022741"/>
    </source>
</evidence>
<dbReference type="UniPathway" id="UPA00164"/>
<dbReference type="InterPro" id="IPR011009">
    <property type="entry name" value="Kinase-like_dom_sf"/>
</dbReference>
<comment type="pathway">
    <text evidence="1">Glycan biosynthesis; glycogen biosynthesis.</text>
</comment>
<evidence type="ECO:0000256" key="10">
    <source>
        <dbReference type="ARBA" id="ARBA00022840"/>
    </source>
</evidence>
<evidence type="ECO:0000313" key="17">
    <source>
        <dbReference type="Proteomes" id="UP000250080"/>
    </source>
</evidence>
<evidence type="ECO:0000313" key="16">
    <source>
        <dbReference type="EMBL" id="SCQ78649.1"/>
    </source>
</evidence>
<dbReference type="EMBL" id="LT618793">
    <property type="protein sequence ID" value="SCQ78649.1"/>
    <property type="molecule type" value="Genomic_DNA"/>
</dbReference>
<dbReference type="AlphaFoldDB" id="A0A0A8S3V2"/>
<protein>
    <recommendedName>
        <fullName evidence="5">Maltokinase</fullName>
        <ecNumber evidence="4">2.7.1.175</ecNumber>
    </recommendedName>
    <alternativeName>
        <fullName evidence="13">Maltose-1-phosphate synthase</fullName>
    </alternativeName>
</protein>
<keyword evidence="7" id="KW-0808">Transferase</keyword>
<evidence type="ECO:0000256" key="7">
    <source>
        <dbReference type="ARBA" id="ARBA00022679"/>
    </source>
</evidence>
<dbReference type="GO" id="GO:0005524">
    <property type="term" value="F:ATP binding"/>
    <property type="evidence" value="ECO:0007669"/>
    <property type="project" value="UniProtKB-KW"/>
</dbReference>
<evidence type="ECO:0000256" key="11">
    <source>
        <dbReference type="ARBA" id="ARBA00023056"/>
    </source>
</evidence>
<dbReference type="Gene3D" id="3.90.1200.10">
    <property type="match status" value="1"/>
</dbReference>
<dbReference type="Pfam" id="PF18085">
    <property type="entry name" value="Mak_N_cap"/>
    <property type="match status" value="1"/>
</dbReference>
<dbReference type="RefSeq" id="WP_013160967.1">
    <property type="nucleotide sequence ID" value="NZ_CCYN01000012.1"/>
</dbReference>
<dbReference type="OMA" id="CREAFCA"/>
<evidence type="ECO:0000259" key="15">
    <source>
        <dbReference type="Pfam" id="PF18085"/>
    </source>
</evidence>
<evidence type="ECO:0000256" key="1">
    <source>
        <dbReference type="ARBA" id="ARBA00004964"/>
    </source>
</evidence>
<evidence type="ECO:0000256" key="13">
    <source>
        <dbReference type="ARBA" id="ARBA00031251"/>
    </source>
</evidence>
<evidence type="ECO:0000256" key="3">
    <source>
        <dbReference type="ARBA" id="ARBA00011245"/>
    </source>
</evidence>
<dbReference type="SUPFAM" id="SSF56112">
    <property type="entry name" value="Protein kinase-like (PK-like)"/>
    <property type="match status" value="1"/>
</dbReference>
<evidence type="ECO:0000256" key="14">
    <source>
        <dbReference type="ARBA" id="ARBA00049067"/>
    </source>
</evidence>
<feature type="domain" description="Maltokinase N-terminal cap" evidence="15">
    <location>
        <begin position="14"/>
        <end position="97"/>
    </location>
</feature>
<dbReference type="EC" id="2.7.1.175" evidence="4"/>
<dbReference type="GO" id="GO:0005978">
    <property type="term" value="P:glycogen biosynthetic process"/>
    <property type="evidence" value="ECO:0007669"/>
    <property type="project" value="UniProtKB-UniPathway"/>
</dbReference>
<keyword evidence="8" id="KW-0547">Nucleotide-binding</keyword>
<keyword evidence="12" id="KW-0119">Carbohydrate metabolism</keyword>
<keyword evidence="9 16" id="KW-0418">Kinase</keyword>
<dbReference type="OrthoDB" id="3787729at2"/>
<evidence type="ECO:0000256" key="5">
    <source>
        <dbReference type="ARBA" id="ARBA00013882"/>
    </source>
</evidence>
<proteinExistence type="inferred from homology"/>
<keyword evidence="6" id="KW-0321">Glycogen metabolism</keyword>